<proteinExistence type="predicted"/>
<sequence>MKALILSIFILLIFPRLTVGRAGMIHAVEDPLVVPNNKFGIHIIDENDLEDARKLVNSTGGDWGYTTIVIREDERDAARWQNVFDKMREMHLIPIVRLATIQQVDSWQKPSLENTGDWVRFLNSLNWVIKNRYIIVGNEPNHAKEWGGAINPKEYAEYLKKVSEDLKLASPDFFILPAGFDASAPNSRETMNEEVFIQRMLEAQPLIFNYIDGWTSHSYPNPGFSGSELASGKGSLLTFDWELSYLKSLGIEKKLPVFITETGWVHSMDGEIQKLISPQSLGSKFKTAFELPWSDQRIAAITPFILSYKAEPFSPFSWIKKDGGLYDFYYDVQNLPKIKGEPVQINSGQILTSAIAPIVDAGTYFHVLLTLENTGQIIWLPEEISLVAGDGNEIAIDQFMSAEIKPGERGIGLLRGLAPNLPGSYSGRVRLASRGQPISPEFEFQIKTVQVLTADEALVNMFTNIRDSIRAKVGSIWYNLTH</sequence>
<dbReference type="SUPFAM" id="SSF51445">
    <property type="entry name" value="(Trans)glycosidases"/>
    <property type="match status" value="1"/>
</dbReference>
<dbReference type="InterPro" id="IPR017853">
    <property type="entry name" value="GH"/>
</dbReference>
<dbReference type="PANTHER" id="PTHR12631:SF10">
    <property type="entry name" value="BETA-XYLOSIDASE-LIKE PROTEIN-RELATED"/>
    <property type="match status" value="1"/>
</dbReference>
<dbReference type="Gene3D" id="3.20.20.80">
    <property type="entry name" value="Glycosidases"/>
    <property type="match status" value="1"/>
</dbReference>
<protein>
    <recommendedName>
        <fullName evidence="3">Glycoside hydrolase family 5 domain-containing protein</fullName>
    </recommendedName>
</protein>
<evidence type="ECO:0008006" key="3">
    <source>
        <dbReference type="Google" id="ProtNLM"/>
    </source>
</evidence>
<comment type="caution">
    <text evidence="1">The sequence shown here is derived from an EMBL/GenBank/DDBJ whole genome shotgun (WGS) entry which is preliminary data.</text>
</comment>
<dbReference type="InterPro" id="IPR051923">
    <property type="entry name" value="Glycosyl_Hydrolase_39"/>
</dbReference>
<dbReference type="InterPro" id="IPR013783">
    <property type="entry name" value="Ig-like_fold"/>
</dbReference>
<name>A0A0G0LW83_9BACT</name>
<dbReference type="PANTHER" id="PTHR12631">
    <property type="entry name" value="ALPHA-L-IDURONIDASE"/>
    <property type="match status" value="1"/>
</dbReference>
<evidence type="ECO:0000313" key="2">
    <source>
        <dbReference type="Proteomes" id="UP000034325"/>
    </source>
</evidence>
<organism evidence="1 2">
    <name type="scientific">Candidatus Woesebacteria bacterium GW2011_GWA1_39_12</name>
    <dbReference type="NCBI Taxonomy" id="1618549"/>
    <lineage>
        <taxon>Bacteria</taxon>
        <taxon>Candidatus Woeseibacteriota</taxon>
    </lineage>
</organism>
<evidence type="ECO:0000313" key="1">
    <source>
        <dbReference type="EMBL" id="KKQ96193.1"/>
    </source>
</evidence>
<dbReference type="GO" id="GO:0004553">
    <property type="term" value="F:hydrolase activity, hydrolyzing O-glycosyl compounds"/>
    <property type="evidence" value="ECO:0007669"/>
    <property type="project" value="TreeGrafter"/>
</dbReference>
<accession>A0A0G0LW83</accession>
<dbReference type="Proteomes" id="UP000034325">
    <property type="component" value="Unassembled WGS sequence"/>
</dbReference>
<dbReference type="EMBL" id="LBWA01000038">
    <property type="protein sequence ID" value="KKQ96193.1"/>
    <property type="molecule type" value="Genomic_DNA"/>
</dbReference>
<dbReference type="AlphaFoldDB" id="A0A0G0LW83"/>
<gene>
    <name evidence="1" type="ORF">UT23_C0038G0005</name>
</gene>
<reference evidence="1 2" key="1">
    <citation type="journal article" date="2015" name="Nature">
        <title>rRNA introns, odd ribosomes, and small enigmatic genomes across a large radiation of phyla.</title>
        <authorList>
            <person name="Brown C.T."/>
            <person name="Hug L.A."/>
            <person name="Thomas B.C."/>
            <person name="Sharon I."/>
            <person name="Castelle C.J."/>
            <person name="Singh A."/>
            <person name="Wilkins M.J."/>
            <person name="Williams K.H."/>
            <person name="Banfield J.F."/>
        </authorList>
    </citation>
    <scope>NUCLEOTIDE SEQUENCE [LARGE SCALE GENOMIC DNA]</scope>
</reference>
<dbReference type="Gene3D" id="2.60.40.10">
    <property type="entry name" value="Immunoglobulins"/>
    <property type="match status" value="1"/>
</dbReference>